<organism evidence="23 24">
    <name type="scientific">Branchiostoma belcheri</name>
    <name type="common">Amphioxus</name>
    <dbReference type="NCBI Taxonomy" id="7741"/>
    <lineage>
        <taxon>Eukaryota</taxon>
        <taxon>Metazoa</taxon>
        <taxon>Chordata</taxon>
        <taxon>Cephalochordata</taxon>
        <taxon>Leptocardii</taxon>
        <taxon>Amphioxiformes</taxon>
        <taxon>Branchiostomatidae</taxon>
        <taxon>Branchiostoma</taxon>
    </lineage>
</organism>
<feature type="domain" description="VWFA" evidence="20">
    <location>
        <begin position="2316"/>
        <end position="2506"/>
    </location>
</feature>
<dbReference type="InterPro" id="IPR014853">
    <property type="entry name" value="VWF/SSPO/ZAN-like_Cys-rich_dom"/>
</dbReference>
<dbReference type="Gene3D" id="1.25.10.20">
    <property type="entry name" value="Vitellinogen, superhelical"/>
    <property type="match status" value="1"/>
</dbReference>
<dbReference type="OrthoDB" id="6484170at2759"/>
<dbReference type="PROSITE" id="PS51233">
    <property type="entry name" value="VWFD"/>
    <property type="match status" value="1"/>
</dbReference>
<dbReference type="GeneID" id="109469505"/>
<dbReference type="PANTHER" id="PTHR13769">
    <property type="entry name" value="APOLIPOPROTEIN B"/>
    <property type="match status" value="1"/>
</dbReference>
<protein>
    <submittedName>
        <fullName evidence="24">Uncharacterized protein LOC109469505 isoform X1</fullName>
    </submittedName>
</protein>
<evidence type="ECO:0000256" key="8">
    <source>
        <dbReference type="ARBA" id="ARBA00022548"/>
    </source>
</evidence>
<dbReference type="InterPro" id="IPR015255">
    <property type="entry name" value="Vitellinogen_open_b-sht"/>
</dbReference>
<evidence type="ECO:0000256" key="17">
    <source>
        <dbReference type="ARBA" id="ARBA00023313"/>
    </source>
</evidence>
<dbReference type="Pfam" id="PF08742">
    <property type="entry name" value="C8"/>
    <property type="match status" value="1"/>
</dbReference>
<dbReference type="InterPro" id="IPR052418">
    <property type="entry name" value="Apolipoprotein_B"/>
</dbReference>
<sequence>MKLLIVCLLVAGTLAVPVKKSKQDIFKCEEQRNRFKEGVRYSYKYEGEVSSGIVGLSEDRTGLKLKCNVQVEVPESCELLLRTEGCVLEEMVRPEKYQKAPNSRQFSIAMSERPLYFRMTRGEVYGVYPSVDEPIQILNIKKGILSSLQVQQVQEPERVHQSRNTTVNVTDIHGNCSANYTVYKMKQGRTVYNVSRDLSNCTRPNKTITELSPLSLLKNISRQVETNLNSTQNCSYEIDRKGQIREVYCLEQYTVLPLSSNQSRTGVQTNITVVLKKGSTETMNSKKIDTSLEGRRVCNLTYEFENITVPSNTSINTTLDILLQLVNTTKNTTQLNSTVLFDRFVASLRSLKNESLFQLFPVVYQNQTGNFSCNATQQIARDYFVQALPQCGSVPCISLISHAIMNGTINGTTSDLLMYSLAFITEPTLPIINQTLKVALLNRTRPALLSLSTQIYNFYQKNQTAREVREVPQVIRESMDMLLNTISFDCSPLTNMANNPRVAIQEQEDILIALRAIGNMGFPVQKLDKELRKDFRIVPTLIRCAKNPIVPRNISLAAIQAVRRMEFTPEVREELTKIVTEAEHDVEQRIAAYIMLMKNVTKPDLVQILRILQVEQVNQVRSFISSHQQNILRSEEPVVQPLRKLVEETLREERITLPEQEDEAMKFSKNYQYSQEMYVPYTNISWINRLRTNVIYHHESPLPRQIAFNYTLEALGMPVNLFDLTFDMEGLETVIETVFGQKGYYPDETLKTVLKKKQQPKKSSLANNVLETLETMHKEVRQERAYPQVSSTLRILGNEFGFVTLEQLKNATIGTQNPVKFLDTLNRGIQKNFTAAWKFVEARYTLPTIMGLPLNISTNGTLVARAAVNVTADLKKIFTQPRTAYVKTQVTPSATVSIVSRMVVDCPLYSSVGLQMNDTLYHSSNISANVTLKNGELSFHLNNTVGPVQVMNYSREIYLIRPRENLTEIRVPRTNSTSFKNCTNTTNVLGVELCFSGEIVNGTYRNVSHLVGPVKSLNITIVPTDKNLTTYSVAMKYEQLKQRVQQQEKPRKQLWRTKYSNDPSKFNFIESLRVNFSAPGQNYTRNVTSLFQINRNTTELLWNITVPEVQNVTVWAKIANESQWWNKTMNYTMLVNVTYAPEKNLTLEWRYLNVTCNKTQTQNYTMLANLTVSNMTYAWSSSVNRTLNSTGNFTANVNVTYYWDPQTPILDWLKPEYKVKPENISVLALKYAYLNKTTVNETVWETQMNLTYPFQNITFLARVWNNTANYSASANLTWLTPANETRFINVSHQLLNSSIDSITNFTYIFNISSVERYLCINASLVNTTQEYNSTLNVTLFMLNSTMYNMSFYNWTAALSMRNISQESPEPNTNKWYYEPTSGKYIRKPQPDVWAVKLNLTYPSYINQSSQNFTISARLVNATHEQGRNYTIISNISIPEFKVNATHNMTLLNKTQGIEFYWNTTACANLTLLQNITIFNTSLWNITRLNRTSPYQLQNATWTGKLNYTFPRNESIQIPLPIIGNLSLSNISSVFENITMPVYLANYKLPFQIFGIKNIPWIRQVNESMIVRLLNISYFEPKFLEELEPIVGKIEIPLPKMQIIPRPILRLINYTLPNMTIPKNLSLPCLGNLTYEMNLTSPIYNMTVNSTVQNVTIARNVSVINAFVNVTSNSSMEFLNFTMQGVLNATHLNNLTEVNMTSRLNLTHPDLTVNVTLNTTGLNITGMNVTNLNSTFFLNITAPQWVNVTVNVTARNDTLYANLTIPTFNSSMVLLGQLPNKTRLNVTLYVKNITRDINETVLSWYVTLNETSLLYSNLTWNLTALNSTLNLTRAVEQFWNITSNQTHPINKYAVQYLNKTVAECLNTTVNYTMTLVNSTVNYTYELVQNLTVGTPLFNVTFNGTDMIRNITNMITYNTTEFFNRTLPAFMVNFYMYEPITQMIVNYTINATIPQNLTITNASINALSYFLFPGYQFTNNSICVNVTHPMNWTSFYELPTMRNETAKRNKTWTEEVVTYFYDMVYTKPVYKQLNMYTTKTGMIFGKNNVYTFDGRMYAVPEYNHEDCMYIMARDFLDKNFTILSSPKSITVKLRELVAKISEDSKVYIDGSNQPTELPYQTPEKNVTITRTGVFVNVTTRYGVSIICDSVNQLCAFNISGQYHNKTLGLLGTNDNEPSTDFRRPNGRNTSNIAEFLNSYEVTGYKTCKLSPNQQYNKVAKVKLSKVNPICRQLLNERNTTSPYAKCFQTVDPKPFREACEYSSKYQSEEKAYCATIGAYVSLCQSKGIFINQTAQCTVCEKTRQLNDTWWQKSRRTADIVLIVSENIQLTKKSNPEHQLKKLIQKLSEKKSYDDIRVAIVGFGGKDVHEPAHVHTINGELFAQMKPNEVNKALKELAFEGKKTTNAMEAIRLAAQYPFRPEASKVFLLITEEDKVEKNPQEIREIKKILAEQSITLNVFSSYKEIKKSKVDQIYGIKYNLEIISDKKVPKKHSISGLVKLPKGVYVELCTATKGSIFSVDLLLEGEHRLMKQVSDIVVDQIESQSGIEKICRCYQGPAGEGVTKCKVVPVYY</sequence>
<keyword evidence="16" id="KW-0753">Steroid metabolism</keyword>
<feature type="domain" description="VWFD" evidence="22">
    <location>
        <begin position="2037"/>
        <end position="2206"/>
    </location>
</feature>
<evidence type="ECO:0000256" key="11">
    <source>
        <dbReference type="ARBA" id="ARBA00022710"/>
    </source>
</evidence>
<keyword evidence="12 19" id="KW-0732">Signal</keyword>
<evidence type="ECO:0000256" key="14">
    <source>
        <dbReference type="ARBA" id="ARBA00023098"/>
    </source>
</evidence>
<evidence type="ECO:0000256" key="4">
    <source>
        <dbReference type="ARBA" id="ARBA00022448"/>
    </source>
</evidence>
<dbReference type="SMART" id="SM00638">
    <property type="entry name" value="LPD_N"/>
    <property type="match status" value="1"/>
</dbReference>
<dbReference type="CDD" id="cd00198">
    <property type="entry name" value="vWFA"/>
    <property type="match status" value="1"/>
</dbReference>
<dbReference type="InterPro" id="IPR011030">
    <property type="entry name" value="Lipovitellin_superhlx_dom"/>
</dbReference>
<keyword evidence="13" id="KW-0445">Lipid transport</keyword>
<dbReference type="Pfam" id="PF09172">
    <property type="entry name" value="Vit_open_b-sht"/>
    <property type="match status" value="1"/>
</dbReference>
<keyword evidence="9" id="KW-0358">Heparin-binding</keyword>
<keyword evidence="11" id="KW-0427">LDL</keyword>
<dbReference type="Pfam" id="PF00092">
    <property type="entry name" value="VWA"/>
    <property type="match status" value="1"/>
</dbReference>
<comment type="subcellular location">
    <subcellularLocation>
        <location evidence="1">Cytoplasm</location>
    </subcellularLocation>
    <subcellularLocation>
        <location evidence="2">Lipid droplet</location>
    </subcellularLocation>
    <subcellularLocation>
        <location evidence="3">Secreted</location>
    </subcellularLocation>
</comment>
<dbReference type="Proteomes" id="UP000515135">
    <property type="component" value="Unplaced"/>
</dbReference>
<evidence type="ECO:0000256" key="7">
    <source>
        <dbReference type="ARBA" id="ARBA00022525"/>
    </source>
</evidence>
<evidence type="ECO:0000256" key="9">
    <source>
        <dbReference type="ARBA" id="ARBA00022674"/>
    </source>
</evidence>
<dbReference type="InterPro" id="IPR001846">
    <property type="entry name" value="VWF_type-D"/>
</dbReference>
<evidence type="ECO:0000256" key="3">
    <source>
        <dbReference type="ARBA" id="ARBA00004613"/>
    </source>
</evidence>
<dbReference type="PROSITE" id="PS51211">
    <property type="entry name" value="VITELLOGENIN"/>
    <property type="match status" value="1"/>
</dbReference>
<keyword evidence="7" id="KW-0964">Secreted</keyword>
<dbReference type="SUPFAM" id="SSF53300">
    <property type="entry name" value="vWA-like"/>
    <property type="match status" value="1"/>
</dbReference>
<evidence type="ECO:0000256" key="13">
    <source>
        <dbReference type="ARBA" id="ARBA00023055"/>
    </source>
</evidence>
<dbReference type="Pfam" id="PF00094">
    <property type="entry name" value="VWD"/>
    <property type="match status" value="1"/>
</dbReference>
<dbReference type="Gene3D" id="3.40.50.410">
    <property type="entry name" value="von Willebrand factor, type A domain"/>
    <property type="match status" value="1"/>
</dbReference>
<dbReference type="GO" id="GO:0005811">
    <property type="term" value="C:lipid droplet"/>
    <property type="evidence" value="ECO:0007669"/>
    <property type="project" value="UniProtKB-SubCell"/>
</dbReference>
<keyword evidence="14" id="KW-0443">Lipid metabolism</keyword>
<feature type="domain" description="Vitellogenin" evidence="21">
    <location>
        <begin position="35"/>
        <end position="706"/>
    </location>
</feature>
<dbReference type="GO" id="GO:0008203">
    <property type="term" value="P:cholesterol metabolic process"/>
    <property type="evidence" value="ECO:0007669"/>
    <property type="project" value="UniProtKB-KW"/>
</dbReference>
<evidence type="ECO:0000256" key="6">
    <source>
        <dbReference type="ARBA" id="ARBA00022513"/>
    </source>
</evidence>
<dbReference type="PROSITE" id="PS50234">
    <property type="entry name" value="VWFA"/>
    <property type="match status" value="1"/>
</dbReference>
<keyword evidence="4" id="KW-0813">Transport</keyword>
<dbReference type="InterPro" id="IPR036465">
    <property type="entry name" value="vWFA_dom_sf"/>
</dbReference>
<dbReference type="Gene3D" id="2.20.80.10">
    <property type="entry name" value="Lipovitellin-phosvitin complex, chain A, domain 4"/>
    <property type="match status" value="1"/>
</dbReference>
<dbReference type="GO" id="GO:0042627">
    <property type="term" value="C:chylomicron"/>
    <property type="evidence" value="ECO:0007669"/>
    <property type="project" value="UniProtKB-KW"/>
</dbReference>
<reference evidence="24" key="1">
    <citation type="submission" date="2025-08" db="UniProtKB">
        <authorList>
            <consortium name="RefSeq"/>
        </authorList>
    </citation>
    <scope>IDENTIFICATION</scope>
    <source>
        <tissue evidence="24">Gonad</tissue>
    </source>
</reference>
<keyword evidence="17" id="KW-0850">VLDL</keyword>
<evidence type="ECO:0000256" key="15">
    <source>
        <dbReference type="ARBA" id="ARBA00023166"/>
    </source>
</evidence>
<dbReference type="GO" id="GO:0005319">
    <property type="term" value="F:lipid transporter activity"/>
    <property type="evidence" value="ECO:0007669"/>
    <property type="project" value="InterPro"/>
</dbReference>
<dbReference type="GO" id="GO:0034361">
    <property type="term" value="C:very-low-density lipoprotein particle"/>
    <property type="evidence" value="ECO:0007669"/>
    <property type="project" value="UniProtKB-KW"/>
</dbReference>
<dbReference type="SMART" id="SM01169">
    <property type="entry name" value="DUF1943"/>
    <property type="match status" value="1"/>
</dbReference>
<evidence type="ECO:0000256" key="2">
    <source>
        <dbReference type="ARBA" id="ARBA00004502"/>
    </source>
</evidence>
<dbReference type="Pfam" id="PF01347">
    <property type="entry name" value="Vitellogenin_N"/>
    <property type="match status" value="1"/>
</dbReference>
<evidence type="ECO:0000256" key="10">
    <source>
        <dbReference type="ARBA" id="ARBA00022677"/>
    </source>
</evidence>
<dbReference type="SUPFAM" id="SSF48431">
    <property type="entry name" value="Lipovitellin-phosvitin complex, superhelical domain"/>
    <property type="match status" value="1"/>
</dbReference>
<keyword evidence="23" id="KW-1185">Reference proteome</keyword>
<dbReference type="GO" id="GO:0034362">
    <property type="term" value="C:low-density lipoprotein particle"/>
    <property type="evidence" value="ECO:0007669"/>
    <property type="project" value="UniProtKB-KW"/>
</dbReference>
<dbReference type="InterPro" id="IPR001747">
    <property type="entry name" value="Vitellogenin_N"/>
</dbReference>
<evidence type="ECO:0000313" key="24">
    <source>
        <dbReference type="RefSeq" id="XP_019623585.1"/>
    </source>
</evidence>
<dbReference type="GO" id="GO:0008201">
    <property type="term" value="F:heparin binding"/>
    <property type="evidence" value="ECO:0007669"/>
    <property type="project" value="UniProtKB-KW"/>
</dbReference>
<evidence type="ECO:0000259" key="22">
    <source>
        <dbReference type="PROSITE" id="PS51233"/>
    </source>
</evidence>
<evidence type="ECO:0000313" key="23">
    <source>
        <dbReference type="Proteomes" id="UP000515135"/>
    </source>
</evidence>
<evidence type="ECO:0000256" key="18">
    <source>
        <dbReference type="PROSITE-ProRule" id="PRU00557"/>
    </source>
</evidence>
<dbReference type="RefSeq" id="XP_019623585.1">
    <property type="nucleotide sequence ID" value="XM_019768026.1"/>
</dbReference>
<dbReference type="SUPFAM" id="SSF56968">
    <property type="entry name" value="Lipovitellin-phosvitin complex, beta-sheet shell regions"/>
    <property type="match status" value="2"/>
</dbReference>
<keyword evidence="15" id="KW-1207">Sterol metabolism</keyword>
<dbReference type="SMART" id="SM00832">
    <property type="entry name" value="C8"/>
    <property type="match status" value="1"/>
</dbReference>
<accession>A0A6P4Y3L8</accession>
<evidence type="ECO:0000256" key="19">
    <source>
        <dbReference type="SAM" id="SignalP"/>
    </source>
</evidence>
<proteinExistence type="predicted"/>
<keyword evidence="5" id="KW-0963">Cytoplasm</keyword>
<dbReference type="Gene3D" id="2.30.230.10">
    <property type="entry name" value="Lipovitellin, beta-sheet shell regions, chain A"/>
    <property type="match status" value="1"/>
</dbReference>
<evidence type="ECO:0000256" key="5">
    <source>
        <dbReference type="ARBA" id="ARBA00022490"/>
    </source>
</evidence>
<name>A0A6P4Y3L8_BRABE</name>
<evidence type="ECO:0000259" key="20">
    <source>
        <dbReference type="PROSITE" id="PS50234"/>
    </source>
</evidence>
<evidence type="ECO:0000256" key="12">
    <source>
        <dbReference type="ARBA" id="ARBA00022729"/>
    </source>
</evidence>
<keyword evidence="10" id="KW-0551">Lipid droplet</keyword>
<dbReference type="GO" id="GO:0005737">
    <property type="term" value="C:cytoplasm"/>
    <property type="evidence" value="ECO:0007669"/>
    <property type="project" value="UniProtKB-SubCell"/>
</dbReference>
<keyword evidence="6" id="KW-0162">Chylomicron</keyword>
<evidence type="ECO:0000256" key="16">
    <source>
        <dbReference type="ARBA" id="ARBA00023221"/>
    </source>
</evidence>
<feature type="chain" id="PRO_5028174449" evidence="19">
    <location>
        <begin position="16"/>
        <end position="2570"/>
    </location>
</feature>
<comment type="caution">
    <text evidence="18">Lacks conserved residue(s) required for the propagation of feature annotation.</text>
</comment>
<dbReference type="PANTHER" id="PTHR13769:SF1">
    <property type="entry name" value="APOLIPOPROTEIN B-100"/>
    <property type="match status" value="1"/>
</dbReference>
<dbReference type="SMART" id="SM00216">
    <property type="entry name" value="VWD"/>
    <property type="match status" value="1"/>
</dbReference>
<dbReference type="InterPro" id="IPR002035">
    <property type="entry name" value="VWF_A"/>
</dbReference>
<keyword evidence="8" id="KW-0153">Cholesterol metabolism</keyword>
<gene>
    <name evidence="24" type="primary">LOC109469505</name>
</gene>
<dbReference type="InterPro" id="IPR015816">
    <property type="entry name" value="Vitellinogen_b-sht_N"/>
</dbReference>
<evidence type="ECO:0000259" key="21">
    <source>
        <dbReference type="PROSITE" id="PS51211"/>
    </source>
</evidence>
<dbReference type="InterPro" id="IPR015819">
    <property type="entry name" value="Lipid_transp_b-sht_shell"/>
</dbReference>
<evidence type="ECO:0000256" key="1">
    <source>
        <dbReference type="ARBA" id="ARBA00004496"/>
    </source>
</evidence>
<feature type="signal peptide" evidence="19">
    <location>
        <begin position="1"/>
        <end position="15"/>
    </location>
</feature>
<dbReference type="KEGG" id="bbel:109469505"/>